<dbReference type="Pfam" id="PF01455">
    <property type="entry name" value="HupF_HypC"/>
    <property type="match status" value="1"/>
</dbReference>
<geneLocation type="plasmid" evidence="3 4">
    <name>pRgalR602b</name>
</geneLocation>
<evidence type="ECO:0000256" key="2">
    <source>
        <dbReference type="SAM" id="MobiDB-lite"/>
    </source>
</evidence>
<dbReference type="PANTHER" id="PTHR35177">
    <property type="entry name" value="HYDROGENASE MATURATION FACTOR HYBG"/>
    <property type="match status" value="1"/>
</dbReference>
<dbReference type="NCBIfam" id="TIGR00074">
    <property type="entry name" value="hypC_hupF"/>
    <property type="match status" value="1"/>
</dbReference>
<gene>
    <name evidence="3" type="primary">hupF</name>
    <name evidence="3" type="ORF">RGR602_PB00076</name>
</gene>
<keyword evidence="3" id="KW-0614">Plasmid</keyword>
<dbReference type="AlphaFoldDB" id="A0A0B4X8X8"/>
<dbReference type="GO" id="GO:1902670">
    <property type="term" value="F:carbon dioxide binding"/>
    <property type="evidence" value="ECO:0007669"/>
    <property type="project" value="TreeGrafter"/>
</dbReference>
<feature type="compositionally biased region" description="Polar residues" evidence="2">
    <location>
        <begin position="105"/>
        <end position="114"/>
    </location>
</feature>
<name>A0A0B4X8X8_9HYPH</name>
<dbReference type="HOGENOM" id="CLU_159381_0_0_5"/>
<accession>A0A0B4X8X8</accession>
<dbReference type="PROSITE" id="PS01097">
    <property type="entry name" value="HUPF_HYPC"/>
    <property type="match status" value="1"/>
</dbReference>
<evidence type="ECO:0000313" key="3">
    <source>
        <dbReference type="EMBL" id="AJD43616.1"/>
    </source>
</evidence>
<protein>
    <submittedName>
        <fullName evidence="3">Hydrogenase expression/formation protein HupF</fullName>
    </submittedName>
</protein>
<proteinExistence type="inferred from homology"/>
<dbReference type="KEGG" id="rga:RGR602_PB00076"/>
<evidence type="ECO:0000313" key="4">
    <source>
        <dbReference type="Proteomes" id="UP000031368"/>
    </source>
</evidence>
<feature type="region of interest" description="Disordered" evidence="2">
    <location>
        <begin position="96"/>
        <end position="120"/>
    </location>
</feature>
<dbReference type="PRINTS" id="PR00445">
    <property type="entry name" value="HUPFHYPC"/>
</dbReference>
<evidence type="ECO:0000256" key="1">
    <source>
        <dbReference type="ARBA" id="ARBA00006018"/>
    </source>
</evidence>
<dbReference type="SUPFAM" id="SSF159127">
    <property type="entry name" value="HupF/HypC-like"/>
    <property type="match status" value="1"/>
</dbReference>
<dbReference type="RefSeq" id="WP_052451687.1">
    <property type="nucleotide sequence ID" value="NZ_CP006879.1"/>
</dbReference>
<dbReference type="Gene3D" id="2.30.30.140">
    <property type="match status" value="1"/>
</dbReference>
<dbReference type="InterPro" id="IPR001109">
    <property type="entry name" value="Hydrogenase_HupF/HypC"/>
</dbReference>
<sequence length="120" mass="12712">MCIGIPMRVVTGDECVARCERHGTISSVSMMLVGAQPPGTYLLTHLGSAIRVLDGDEAQAINDALAGLAEAVEGRSFEALFADLIAREPELPAHLREGERIVPASGNQNSSNSKRASRLV</sequence>
<keyword evidence="4" id="KW-1185">Reference proteome</keyword>
<organism evidence="3 4">
    <name type="scientific">Rhizobium gallicum bv. gallicum R602sp</name>
    <dbReference type="NCBI Taxonomy" id="1041138"/>
    <lineage>
        <taxon>Bacteria</taxon>
        <taxon>Pseudomonadati</taxon>
        <taxon>Pseudomonadota</taxon>
        <taxon>Alphaproteobacteria</taxon>
        <taxon>Hyphomicrobiales</taxon>
        <taxon>Rhizobiaceae</taxon>
        <taxon>Rhizobium/Agrobacterium group</taxon>
        <taxon>Rhizobium</taxon>
    </lineage>
</organism>
<dbReference type="EMBL" id="CP006879">
    <property type="protein sequence ID" value="AJD43616.1"/>
    <property type="molecule type" value="Genomic_DNA"/>
</dbReference>
<dbReference type="GO" id="GO:0005506">
    <property type="term" value="F:iron ion binding"/>
    <property type="evidence" value="ECO:0007669"/>
    <property type="project" value="TreeGrafter"/>
</dbReference>
<reference evidence="3 4" key="1">
    <citation type="submission" date="2013-11" db="EMBL/GenBank/DDBJ databases">
        <title>Complete genome sequence of Rhizobium gallicum bv. gallicum R602.</title>
        <authorList>
            <person name="Bustos P."/>
            <person name="Santamaria R.I."/>
            <person name="Lozano L."/>
            <person name="Acosta J.L."/>
            <person name="Ormeno-Orrillo E."/>
            <person name="Rogel M.A."/>
            <person name="Romero D."/>
            <person name="Cevallos M.A."/>
            <person name="Martinez-Romero E."/>
            <person name="Gonzalez V."/>
        </authorList>
    </citation>
    <scope>NUCLEOTIDE SEQUENCE [LARGE SCALE GENOMIC DNA]</scope>
    <source>
        <strain evidence="3 4">R602</strain>
        <plasmid evidence="3 4">pRgalR602b</plasmid>
    </source>
</reference>
<dbReference type="GO" id="GO:0051604">
    <property type="term" value="P:protein maturation"/>
    <property type="evidence" value="ECO:0007669"/>
    <property type="project" value="TreeGrafter"/>
</dbReference>
<dbReference type="PANTHER" id="PTHR35177:SF2">
    <property type="entry name" value="HYDROGENASE MATURATION FACTOR HYBG"/>
    <property type="match status" value="1"/>
</dbReference>
<dbReference type="Proteomes" id="UP000031368">
    <property type="component" value="Plasmid pRgalR602b"/>
</dbReference>
<dbReference type="InterPro" id="IPR019812">
    <property type="entry name" value="Hydgase_assmbl_chp_CS"/>
</dbReference>
<comment type="similarity">
    <text evidence="1">Belongs to the HupF/HypC family.</text>
</comment>